<reference evidence="1" key="2">
    <citation type="journal article" date="2015" name="Fish Shellfish Immunol.">
        <title>Early steps in the European eel (Anguilla anguilla)-Vibrio vulnificus interaction in the gills: Role of the RtxA13 toxin.</title>
        <authorList>
            <person name="Callol A."/>
            <person name="Pajuelo D."/>
            <person name="Ebbesson L."/>
            <person name="Teles M."/>
            <person name="MacKenzie S."/>
            <person name="Amaro C."/>
        </authorList>
    </citation>
    <scope>NUCLEOTIDE SEQUENCE</scope>
</reference>
<reference evidence="1" key="1">
    <citation type="submission" date="2014-11" db="EMBL/GenBank/DDBJ databases">
        <authorList>
            <person name="Amaro Gonzalez C."/>
        </authorList>
    </citation>
    <scope>NUCLEOTIDE SEQUENCE</scope>
</reference>
<protein>
    <submittedName>
        <fullName evidence="1">Uncharacterized protein</fullName>
    </submittedName>
</protein>
<dbReference type="EMBL" id="GBXM01106124">
    <property type="protein sequence ID" value="JAH02453.1"/>
    <property type="molecule type" value="Transcribed_RNA"/>
</dbReference>
<accession>A0A0E9PF33</accession>
<evidence type="ECO:0000313" key="1">
    <source>
        <dbReference type="EMBL" id="JAH02453.1"/>
    </source>
</evidence>
<name>A0A0E9PF33_ANGAN</name>
<proteinExistence type="predicted"/>
<sequence length="20" mass="2363">MDHYLTPDTCFSYRNGHCSD</sequence>
<dbReference type="AlphaFoldDB" id="A0A0E9PF33"/>
<organism evidence="1">
    <name type="scientific">Anguilla anguilla</name>
    <name type="common">European freshwater eel</name>
    <name type="synonym">Muraena anguilla</name>
    <dbReference type="NCBI Taxonomy" id="7936"/>
    <lineage>
        <taxon>Eukaryota</taxon>
        <taxon>Metazoa</taxon>
        <taxon>Chordata</taxon>
        <taxon>Craniata</taxon>
        <taxon>Vertebrata</taxon>
        <taxon>Euteleostomi</taxon>
        <taxon>Actinopterygii</taxon>
        <taxon>Neopterygii</taxon>
        <taxon>Teleostei</taxon>
        <taxon>Anguilliformes</taxon>
        <taxon>Anguillidae</taxon>
        <taxon>Anguilla</taxon>
    </lineage>
</organism>